<dbReference type="Proteomes" id="UP000789396">
    <property type="component" value="Unassembled WGS sequence"/>
</dbReference>
<reference evidence="11" key="1">
    <citation type="submission" date="2021-06" db="EMBL/GenBank/DDBJ databases">
        <authorList>
            <person name="Kallberg Y."/>
            <person name="Tangrot J."/>
            <person name="Rosling A."/>
        </authorList>
    </citation>
    <scope>NUCLEOTIDE SEQUENCE</scope>
    <source>
        <strain evidence="11">IN212</strain>
    </source>
</reference>
<dbReference type="EC" id="4.2.1.22" evidence="4 9"/>
<evidence type="ECO:0000256" key="2">
    <source>
        <dbReference type="ARBA" id="ARBA00005003"/>
    </source>
</evidence>
<gene>
    <name evidence="11" type="ORF">RFULGI_LOCUS9018</name>
</gene>
<dbReference type="InterPro" id="IPR050214">
    <property type="entry name" value="Cys_Synth/Cystath_Beta-Synth"/>
</dbReference>
<dbReference type="CDD" id="cd01561">
    <property type="entry name" value="CBS_like"/>
    <property type="match status" value="1"/>
</dbReference>
<dbReference type="Gene3D" id="3.40.50.1100">
    <property type="match status" value="2"/>
</dbReference>
<keyword evidence="12" id="KW-1185">Reference proteome</keyword>
<evidence type="ECO:0000259" key="10">
    <source>
        <dbReference type="PROSITE" id="PS51371"/>
    </source>
</evidence>
<dbReference type="FunFam" id="3.40.50.1100:FF:000118">
    <property type="entry name" value="Related to CYS4-cystathionine beta-synthase"/>
    <property type="match status" value="1"/>
</dbReference>
<dbReference type="EMBL" id="CAJVPZ010015371">
    <property type="protein sequence ID" value="CAG8665511.1"/>
    <property type="molecule type" value="Genomic_DNA"/>
</dbReference>
<dbReference type="AlphaFoldDB" id="A0A9N9E569"/>
<dbReference type="Gene3D" id="3.10.580.10">
    <property type="entry name" value="CBS-domain"/>
    <property type="match status" value="1"/>
</dbReference>
<dbReference type="InterPro" id="IPR046353">
    <property type="entry name" value="CBS_C"/>
</dbReference>
<evidence type="ECO:0000256" key="8">
    <source>
        <dbReference type="PROSITE-ProRule" id="PRU00703"/>
    </source>
</evidence>
<comment type="pathway">
    <text evidence="2">Amino-acid biosynthesis; L-cysteine biosynthesis; L-cysteine from L-homocysteine and L-serine: step 1/2.</text>
</comment>
<dbReference type="PROSITE" id="PS51371">
    <property type="entry name" value="CBS"/>
    <property type="match status" value="1"/>
</dbReference>
<evidence type="ECO:0000256" key="3">
    <source>
        <dbReference type="ARBA" id="ARBA00007103"/>
    </source>
</evidence>
<dbReference type="Pfam" id="PF00571">
    <property type="entry name" value="CBS"/>
    <property type="match status" value="1"/>
</dbReference>
<dbReference type="PANTHER" id="PTHR10314">
    <property type="entry name" value="CYSTATHIONINE BETA-SYNTHASE"/>
    <property type="match status" value="1"/>
</dbReference>
<name>A0A9N9E569_9GLOM</name>
<sequence length="447" mass="49494">NILDHIGNTPLVRINRITKAEGIECEIWSVKDRIGKRMVEEAERAGTIKPGYTLIEPTSGNTGIGIALAAAVKGYRAIITLPEKMKIVRTPTEAAWDSPESHIGVAKRLNKEIPNSIILDQYSNPYNPIAHYDHTAEEILKSCDGKIDMFVCGAGTGGSITGVARKLKEKCPGVKIIGVDPVGSLLAEKDLNAPIVSYLVEGIGYDFIPESLDHSVIDEWVKSDDKESFIMARRLIREEGILCGGSSGSVLWGAIQAAKSLKKGQRCVVLLADSVRNYMTKFLNDDWMKIHGFIDETSRKEEEIKIKQWGGATIRDLNLKIAVTINAESSCKEAIEILKQNGFDQLPVTLSPSNKLVGLITLGNLLSRISRGRATPDSRVKEVMFKFIKAKNYEEITCDTPLEKLTRFFERHSSAVVTEREHVLVTEHVLITGVFISITVTYKKSRF</sequence>
<evidence type="ECO:0000256" key="9">
    <source>
        <dbReference type="RuleBase" id="RU361204"/>
    </source>
</evidence>
<dbReference type="CDD" id="cd04608">
    <property type="entry name" value="CBS_pair_CBS"/>
    <property type="match status" value="1"/>
</dbReference>
<organism evidence="11 12">
    <name type="scientific">Racocetra fulgida</name>
    <dbReference type="NCBI Taxonomy" id="60492"/>
    <lineage>
        <taxon>Eukaryota</taxon>
        <taxon>Fungi</taxon>
        <taxon>Fungi incertae sedis</taxon>
        <taxon>Mucoromycota</taxon>
        <taxon>Glomeromycotina</taxon>
        <taxon>Glomeromycetes</taxon>
        <taxon>Diversisporales</taxon>
        <taxon>Gigasporaceae</taxon>
        <taxon>Racocetra</taxon>
    </lineage>
</organism>
<comment type="similarity">
    <text evidence="3 9">Belongs to the cysteine synthase/cystathionine beta-synthase family.</text>
</comment>
<dbReference type="GO" id="GO:0019343">
    <property type="term" value="P:cysteine biosynthetic process via cystathionine"/>
    <property type="evidence" value="ECO:0007669"/>
    <property type="project" value="UniProtKB-UniRule"/>
</dbReference>
<evidence type="ECO:0000313" key="11">
    <source>
        <dbReference type="EMBL" id="CAG8665511.1"/>
    </source>
</evidence>
<dbReference type="GO" id="GO:0004122">
    <property type="term" value="F:cystathionine beta-synthase activity"/>
    <property type="evidence" value="ECO:0007669"/>
    <property type="project" value="UniProtKB-UniRule"/>
</dbReference>
<comment type="catalytic activity">
    <reaction evidence="7 9">
        <text>L-homocysteine + L-serine = L,L-cystathionine + H2O</text>
        <dbReference type="Rhea" id="RHEA:10112"/>
        <dbReference type="ChEBI" id="CHEBI:15377"/>
        <dbReference type="ChEBI" id="CHEBI:33384"/>
        <dbReference type="ChEBI" id="CHEBI:58161"/>
        <dbReference type="ChEBI" id="CHEBI:58199"/>
        <dbReference type="EC" id="4.2.1.22"/>
    </reaction>
</comment>
<evidence type="ECO:0000256" key="4">
    <source>
        <dbReference type="ARBA" id="ARBA00012041"/>
    </source>
</evidence>
<dbReference type="InterPro" id="IPR046342">
    <property type="entry name" value="CBS_dom_sf"/>
</dbReference>
<dbReference type="InterPro" id="IPR000644">
    <property type="entry name" value="CBS_dom"/>
</dbReference>
<dbReference type="FunFam" id="3.40.50.1100:FF:000003">
    <property type="entry name" value="Cystathionine beta-synthase"/>
    <property type="match status" value="1"/>
</dbReference>
<dbReference type="GO" id="GO:0005737">
    <property type="term" value="C:cytoplasm"/>
    <property type="evidence" value="ECO:0007669"/>
    <property type="project" value="InterPro"/>
</dbReference>
<comment type="cofactor">
    <cofactor evidence="1 9">
        <name>pyridoxal 5'-phosphate</name>
        <dbReference type="ChEBI" id="CHEBI:597326"/>
    </cofactor>
</comment>
<keyword evidence="5 9" id="KW-0663">Pyridoxal phosphate</keyword>
<dbReference type="Pfam" id="PF00291">
    <property type="entry name" value="PALP"/>
    <property type="match status" value="1"/>
</dbReference>
<dbReference type="NCBIfam" id="TIGR01137">
    <property type="entry name" value="cysta_beta"/>
    <property type="match status" value="1"/>
</dbReference>
<proteinExistence type="inferred from homology"/>
<dbReference type="GO" id="GO:0006535">
    <property type="term" value="P:cysteine biosynthetic process from serine"/>
    <property type="evidence" value="ECO:0007669"/>
    <property type="project" value="UniProtKB-UniRule"/>
</dbReference>
<accession>A0A9N9E569</accession>
<dbReference type="InterPro" id="IPR001926">
    <property type="entry name" value="TrpB-like_PALP"/>
</dbReference>
<evidence type="ECO:0000256" key="1">
    <source>
        <dbReference type="ARBA" id="ARBA00001933"/>
    </source>
</evidence>
<feature type="non-terminal residue" evidence="11">
    <location>
        <position position="1"/>
    </location>
</feature>
<evidence type="ECO:0000313" key="12">
    <source>
        <dbReference type="Proteomes" id="UP000789396"/>
    </source>
</evidence>
<dbReference type="SMART" id="SM00116">
    <property type="entry name" value="CBS"/>
    <property type="match status" value="1"/>
</dbReference>
<keyword evidence="6 9" id="KW-0456">Lyase</keyword>
<evidence type="ECO:0000256" key="7">
    <source>
        <dbReference type="ARBA" id="ARBA00047490"/>
    </source>
</evidence>
<evidence type="ECO:0000256" key="5">
    <source>
        <dbReference type="ARBA" id="ARBA00022898"/>
    </source>
</evidence>
<dbReference type="SUPFAM" id="SSF54631">
    <property type="entry name" value="CBS-domain pair"/>
    <property type="match status" value="1"/>
</dbReference>
<protein>
    <recommendedName>
        <fullName evidence="4 9">Cystathionine beta-synthase</fullName>
        <ecNumber evidence="4 9">4.2.1.22</ecNumber>
    </recommendedName>
</protein>
<keyword evidence="9" id="KW-0198">Cysteine biosynthesis</keyword>
<keyword evidence="8 9" id="KW-0129">CBS domain</keyword>
<keyword evidence="9" id="KW-0028">Amino-acid biosynthesis</keyword>
<dbReference type="OrthoDB" id="728at2759"/>
<feature type="non-terminal residue" evidence="11">
    <location>
        <position position="447"/>
    </location>
</feature>
<feature type="domain" description="CBS" evidence="10">
    <location>
        <begin position="318"/>
        <end position="375"/>
    </location>
</feature>
<comment type="caution">
    <text evidence="11">The sequence shown here is derived from an EMBL/GenBank/DDBJ whole genome shotgun (WGS) entry which is preliminary data.</text>
</comment>
<dbReference type="InterPro" id="IPR005857">
    <property type="entry name" value="Cysta_beta_synth"/>
</dbReference>
<evidence type="ECO:0000256" key="6">
    <source>
        <dbReference type="ARBA" id="ARBA00023239"/>
    </source>
</evidence>
<dbReference type="SUPFAM" id="SSF53686">
    <property type="entry name" value="Tryptophan synthase beta subunit-like PLP-dependent enzymes"/>
    <property type="match status" value="1"/>
</dbReference>
<dbReference type="InterPro" id="IPR036052">
    <property type="entry name" value="TrpB-like_PALP_sf"/>
</dbReference>